<reference evidence="1 2" key="1">
    <citation type="submission" date="2024-01" db="EMBL/GenBank/DDBJ databases">
        <title>Multi-omics insights into the function and evolution of sodium benzoate biodegradation pathways in Benzoatithermus flavus gen. nov., sp. nov. from hot spring.</title>
        <authorList>
            <person name="Hu C.-J."/>
            <person name="Li W.-J."/>
        </authorList>
    </citation>
    <scope>NUCLEOTIDE SEQUENCE [LARGE SCALE GENOMIC DNA]</scope>
    <source>
        <strain evidence="1 2">SYSU G07066</strain>
    </source>
</reference>
<dbReference type="RefSeq" id="WP_418158994.1">
    <property type="nucleotide sequence ID" value="NZ_JBBLZC010000006.1"/>
</dbReference>
<organism evidence="1 2">
    <name type="scientific">Benzoatithermus flavus</name>
    <dbReference type="NCBI Taxonomy" id="3108223"/>
    <lineage>
        <taxon>Bacteria</taxon>
        <taxon>Pseudomonadati</taxon>
        <taxon>Pseudomonadota</taxon>
        <taxon>Alphaproteobacteria</taxon>
        <taxon>Geminicoccales</taxon>
        <taxon>Geminicoccaceae</taxon>
        <taxon>Benzoatithermus</taxon>
    </lineage>
</organism>
<sequence length="124" mass="13430">MLAQRRSIWPALLLIGAVAVLILVATSIDLRRIGSFQDSPPQPAEGTAALERKIEARVCVTRYGICSGPVARVGDPCTCPHVLRGLVPGHIEILGASSTHPASRDWGEEDRTQDLYDWHSVVPP</sequence>
<protein>
    <submittedName>
        <fullName evidence="1">Uncharacterized protein</fullName>
    </submittedName>
</protein>
<name>A0ABU8XPL4_9PROT</name>
<proteinExistence type="predicted"/>
<accession>A0ABU8XPL4</accession>
<gene>
    <name evidence="1" type="ORF">U1T56_08310</name>
</gene>
<keyword evidence="2" id="KW-1185">Reference proteome</keyword>
<evidence type="ECO:0000313" key="2">
    <source>
        <dbReference type="Proteomes" id="UP001375743"/>
    </source>
</evidence>
<dbReference type="Proteomes" id="UP001375743">
    <property type="component" value="Unassembled WGS sequence"/>
</dbReference>
<evidence type="ECO:0000313" key="1">
    <source>
        <dbReference type="EMBL" id="MEK0083152.1"/>
    </source>
</evidence>
<dbReference type="EMBL" id="JBBLZC010000006">
    <property type="protein sequence ID" value="MEK0083152.1"/>
    <property type="molecule type" value="Genomic_DNA"/>
</dbReference>
<comment type="caution">
    <text evidence="1">The sequence shown here is derived from an EMBL/GenBank/DDBJ whole genome shotgun (WGS) entry which is preliminary data.</text>
</comment>